<sequence length="172" mass="20054">MCNFFIKLTERGKMKLYHGSNVGVEKPKILQNNRFLDFGNGFYLTSDFEQASKWAGLITKRRKTGNPIVSVFEIKKVNLENLKVLKFEYANEEWLKYISKNRTSKIFDEDLDIVIGAVANDTTMPVLNLYLNGIYDEKEALKRLLPQKLKDQYAFKTEKALEKLKFVELMQV</sequence>
<comment type="caution">
    <text evidence="1">The sequence shown here is derived from an EMBL/GenBank/DDBJ whole genome shotgun (WGS) entry which is preliminary data.</text>
</comment>
<dbReference type="InterPro" id="IPR025051">
    <property type="entry name" value="DUF3990"/>
</dbReference>
<proteinExistence type="predicted"/>
<evidence type="ECO:0000313" key="1">
    <source>
        <dbReference type="EMBL" id="KXB67224.1"/>
    </source>
</evidence>
<dbReference type="EMBL" id="LSDD01000068">
    <property type="protein sequence ID" value="KXB67224.1"/>
    <property type="molecule type" value="Genomic_DNA"/>
</dbReference>
<evidence type="ECO:0008006" key="3">
    <source>
        <dbReference type="Google" id="ProtNLM"/>
    </source>
</evidence>
<reference evidence="2" key="1">
    <citation type="submission" date="2016-01" db="EMBL/GenBank/DDBJ databases">
        <authorList>
            <person name="Mitreva M."/>
            <person name="Pepin K.H."/>
            <person name="Mihindukulasuriya K.A."/>
            <person name="Fulton R."/>
            <person name="Fronick C."/>
            <person name="O'Laughlin M."/>
            <person name="Miner T."/>
            <person name="Herter B."/>
            <person name="Rosa B.A."/>
            <person name="Cordes M."/>
            <person name="Tomlinson C."/>
            <person name="Wollam A."/>
            <person name="Palsikar V.B."/>
            <person name="Mardis E.R."/>
            <person name="Wilson R.K."/>
        </authorList>
    </citation>
    <scope>NUCLEOTIDE SEQUENCE [LARGE SCALE GENOMIC DNA]</scope>
    <source>
        <strain evidence="2">KA00185</strain>
    </source>
</reference>
<accession>A0A134AHT7</accession>
<dbReference type="Proteomes" id="UP000070483">
    <property type="component" value="Unassembled WGS sequence"/>
</dbReference>
<dbReference type="PATRIC" id="fig|157687.3.peg.947"/>
<protein>
    <recommendedName>
        <fullName evidence="3">DUF3990 domain-containing protein</fullName>
    </recommendedName>
</protein>
<dbReference type="AlphaFoldDB" id="A0A134AHT7"/>
<keyword evidence="2" id="KW-1185">Reference proteome</keyword>
<organism evidence="1 2">
    <name type="scientific">Leptotrichia wadei</name>
    <dbReference type="NCBI Taxonomy" id="157687"/>
    <lineage>
        <taxon>Bacteria</taxon>
        <taxon>Fusobacteriati</taxon>
        <taxon>Fusobacteriota</taxon>
        <taxon>Fusobacteriia</taxon>
        <taxon>Fusobacteriales</taxon>
        <taxon>Leptotrichiaceae</taxon>
        <taxon>Leptotrichia</taxon>
    </lineage>
</organism>
<gene>
    <name evidence="1" type="ORF">HMPREF3180_00950</name>
</gene>
<dbReference type="SUPFAM" id="SSF56399">
    <property type="entry name" value="ADP-ribosylation"/>
    <property type="match status" value="1"/>
</dbReference>
<dbReference type="STRING" id="157687.HMPREF3180_00950"/>
<name>A0A134AHT7_9FUSO</name>
<dbReference type="Pfam" id="PF13151">
    <property type="entry name" value="DUF3990"/>
    <property type="match status" value="1"/>
</dbReference>
<evidence type="ECO:0000313" key="2">
    <source>
        <dbReference type="Proteomes" id="UP000070483"/>
    </source>
</evidence>